<keyword evidence="2" id="KW-1185">Reference proteome</keyword>
<gene>
    <name evidence="1" type="ORF">DERYTH_LOCUS117</name>
</gene>
<reference evidence="1" key="1">
    <citation type="submission" date="2021-06" db="EMBL/GenBank/DDBJ databases">
        <authorList>
            <person name="Kallberg Y."/>
            <person name="Tangrot J."/>
            <person name="Rosling A."/>
        </authorList>
    </citation>
    <scope>NUCLEOTIDE SEQUENCE</scope>
    <source>
        <strain evidence="1">MA453B</strain>
    </source>
</reference>
<dbReference type="Proteomes" id="UP000789405">
    <property type="component" value="Unassembled WGS sequence"/>
</dbReference>
<dbReference type="AlphaFoldDB" id="A0A9N8VBT2"/>
<dbReference type="OrthoDB" id="6500128at2759"/>
<organism evidence="1 2">
    <name type="scientific">Dentiscutata erythropus</name>
    <dbReference type="NCBI Taxonomy" id="1348616"/>
    <lineage>
        <taxon>Eukaryota</taxon>
        <taxon>Fungi</taxon>
        <taxon>Fungi incertae sedis</taxon>
        <taxon>Mucoromycota</taxon>
        <taxon>Glomeromycotina</taxon>
        <taxon>Glomeromycetes</taxon>
        <taxon>Diversisporales</taxon>
        <taxon>Gigasporaceae</taxon>
        <taxon>Dentiscutata</taxon>
    </lineage>
</organism>
<comment type="caution">
    <text evidence="1">The sequence shown here is derived from an EMBL/GenBank/DDBJ whole genome shotgun (WGS) entry which is preliminary data.</text>
</comment>
<evidence type="ECO:0000313" key="1">
    <source>
        <dbReference type="EMBL" id="CAG8444749.1"/>
    </source>
</evidence>
<name>A0A9N8VBT2_9GLOM</name>
<evidence type="ECO:0000313" key="2">
    <source>
        <dbReference type="Proteomes" id="UP000789405"/>
    </source>
</evidence>
<accession>A0A9N8VBT2</accession>
<dbReference type="EMBL" id="CAJVPY010000021">
    <property type="protein sequence ID" value="CAG8444749.1"/>
    <property type="molecule type" value="Genomic_DNA"/>
</dbReference>
<sequence>MVFEKSIPPPPLPNIKILEAKAKLFSLLAYWWANDLMSLGYKHPLGNDLYVLNEMRSANIVKSNGKKFNAVSSNTELVLVYALQSLQFLIDVLKNLLINIFIVE</sequence>
<proteinExistence type="predicted"/>
<protein>
    <submittedName>
        <fullName evidence="1">16214_t:CDS:1</fullName>
    </submittedName>
</protein>